<protein>
    <submittedName>
        <fullName evidence="1">Uncharacterized protein</fullName>
    </submittedName>
</protein>
<sequence>MDITIRPTRSGDTEGPAYCEAIGFHTWRTLPGRICKRHDLAAPVPVDRPEAQP</sequence>
<dbReference type="AlphaFoldDB" id="A0A1I2BLR1"/>
<keyword evidence="2" id="KW-1185">Reference proteome</keyword>
<dbReference type="Proteomes" id="UP000325289">
    <property type="component" value="Unassembled WGS sequence"/>
</dbReference>
<evidence type="ECO:0000313" key="2">
    <source>
        <dbReference type="Proteomes" id="UP000325289"/>
    </source>
</evidence>
<reference evidence="1 2" key="1">
    <citation type="submission" date="2016-10" db="EMBL/GenBank/DDBJ databases">
        <authorList>
            <person name="Varghese N."/>
            <person name="Submissions S."/>
        </authorList>
    </citation>
    <scope>NUCLEOTIDE SEQUENCE [LARGE SCALE GENOMIC DNA]</scope>
    <source>
        <strain evidence="2">YIM D21,KCTC 23444,ACCC 10710</strain>
    </source>
</reference>
<evidence type="ECO:0000313" key="1">
    <source>
        <dbReference type="EMBL" id="SFE57142.1"/>
    </source>
</evidence>
<dbReference type="EMBL" id="FOMS01000011">
    <property type="protein sequence ID" value="SFE57142.1"/>
    <property type="molecule type" value="Genomic_DNA"/>
</dbReference>
<gene>
    <name evidence="1" type="ORF">SAMN04515678_111102</name>
</gene>
<accession>A0A1I2BLR1</accession>
<organism evidence="1 2">
    <name type="scientific">Roseivivax sediminis</name>
    <dbReference type="NCBI Taxonomy" id="936889"/>
    <lineage>
        <taxon>Bacteria</taxon>
        <taxon>Pseudomonadati</taxon>
        <taxon>Pseudomonadota</taxon>
        <taxon>Alphaproteobacteria</taxon>
        <taxon>Rhodobacterales</taxon>
        <taxon>Roseobacteraceae</taxon>
        <taxon>Roseivivax</taxon>
    </lineage>
</organism>
<proteinExistence type="predicted"/>
<name>A0A1I2BLR1_9RHOB</name>
<dbReference type="RefSeq" id="WP_188129723.1">
    <property type="nucleotide sequence ID" value="NZ_FOMS01000011.1"/>
</dbReference>